<feature type="non-terminal residue" evidence="1">
    <location>
        <position position="801"/>
    </location>
</feature>
<evidence type="ECO:0000313" key="2">
    <source>
        <dbReference type="Proteomes" id="UP000831701"/>
    </source>
</evidence>
<dbReference type="Proteomes" id="UP000831701">
    <property type="component" value="Chromosome 2"/>
</dbReference>
<dbReference type="EMBL" id="CM041532">
    <property type="protein sequence ID" value="KAI3376486.1"/>
    <property type="molecule type" value="Genomic_DNA"/>
</dbReference>
<proteinExistence type="predicted"/>
<organism evidence="1 2">
    <name type="scientific">Scortum barcoo</name>
    <name type="common">barcoo grunter</name>
    <dbReference type="NCBI Taxonomy" id="214431"/>
    <lineage>
        <taxon>Eukaryota</taxon>
        <taxon>Metazoa</taxon>
        <taxon>Chordata</taxon>
        <taxon>Craniata</taxon>
        <taxon>Vertebrata</taxon>
        <taxon>Euteleostomi</taxon>
        <taxon>Actinopterygii</taxon>
        <taxon>Neopterygii</taxon>
        <taxon>Teleostei</taxon>
        <taxon>Neoteleostei</taxon>
        <taxon>Acanthomorphata</taxon>
        <taxon>Eupercaria</taxon>
        <taxon>Centrarchiformes</taxon>
        <taxon>Terapontoidei</taxon>
        <taxon>Terapontidae</taxon>
        <taxon>Scortum</taxon>
    </lineage>
</organism>
<comment type="caution">
    <text evidence="1">The sequence shown here is derived from an EMBL/GenBank/DDBJ whole genome shotgun (WGS) entry which is preliminary data.</text>
</comment>
<sequence length="801" mass="85234">MLVEGETGDKGDLGSIGPKGPPGQKGDQGATEIIDYNGNIQEALQGPPGPPGPMGPQGFKGDRGMPGLPGLDGERGYKGSKGDMGMPGASGEKGATGLPGLPGVNGIKGDKGDSGLPGPQGPSISGPPGPPGPHGPPGPMGPHGFPGPKGEPGLHGVKGMRGEPGHKGDRGPLGLPGASGLDGKPGMRGTDGPPGPAGPAGPKGDIGERGLQGEPGPRGPYGLPGAAGTPGLDGEKGKKGKKGPKGEKGEQGAPGLDAPCPLVCPNYNEMTHSSWREMIQAVEEEGERVRIRMSAERMEKKKTIDLRKKHVGPSCKIFFSYDPIKIVRAEGQYMYDEKGQRYLDCINNVAHVGHCHPDVVKAGAQQMEQLNTNSRFLHDNLVLYAQRLQATLPDKLSVCYFVNSGSEANDLALRLAWQYTGHKDIITLENAYHGHVSSLINISPYKFHQLSDHERNQFVHVAPAPSPDVYRGKYRADHPDPATAYADEVKDIIHRVHEKGGKVAAFIAESLQSCGGQVIPPMGYFQKVAEHVRKAGGVFIADEVQVGFGRVGTNFWAFQLQGEDFMPDIVTMGKPIGNGHPMSCVVTTREVAEAFLSSGMEYFNTFGGNPVSCAIGLAVLDVIVKEDLQGHALRVGQYLTSLLEKQKEKHPLVGDVRGRGLFVGVELVKDRLKLTPATAEAQEVIYKLKEQHILLSADGPHRNVLKFKPPMCFSTEDADLVVENIDRVLTGAEHLPSTFFLSSAVDCRLKKTDATTTTVGSYMTEGVARESLKPNKANGSRHNASLTNTVKGSGDRHYKLW</sequence>
<name>A0ACB8X948_9TELE</name>
<gene>
    <name evidence="1" type="ORF">L3Q82_016946</name>
</gene>
<keyword evidence="2" id="KW-1185">Reference proteome</keyword>
<evidence type="ECO:0000313" key="1">
    <source>
        <dbReference type="EMBL" id="KAI3376486.1"/>
    </source>
</evidence>
<reference evidence="1" key="1">
    <citation type="submission" date="2022-04" db="EMBL/GenBank/DDBJ databases">
        <title>Jade perch genome.</title>
        <authorList>
            <person name="Chao B."/>
        </authorList>
    </citation>
    <scope>NUCLEOTIDE SEQUENCE</scope>
    <source>
        <strain evidence="1">CB-2022</strain>
    </source>
</reference>
<protein>
    <submittedName>
        <fullName evidence="1">Uncharacterized protein</fullName>
    </submittedName>
</protein>
<accession>A0ACB8X948</accession>